<evidence type="ECO:0000256" key="4">
    <source>
        <dbReference type="ARBA" id="ARBA00022989"/>
    </source>
</evidence>
<evidence type="ECO:0000313" key="8">
    <source>
        <dbReference type="EMBL" id="KAJ8047998.1"/>
    </source>
</evidence>
<evidence type="ECO:0000256" key="5">
    <source>
        <dbReference type="ARBA" id="ARBA00023136"/>
    </source>
</evidence>
<dbReference type="Pfam" id="PF07690">
    <property type="entry name" value="MFS_1"/>
    <property type="match status" value="1"/>
</dbReference>
<dbReference type="InterPro" id="IPR020846">
    <property type="entry name" value="MFS_dom"/>
</dbReference>
<dbReference type="InterPro" id="IPR051337">
    <property type="entry name" value="OPA_Antiporter"/>
</dbReference>
<keyword evidence="4 6" id="KW-1133">Transmembrane helix</keyword>
<keyword evidence="5 6" id="KW-0472">Membrane</keyword>
<dbReference type="Gene3D" id="1.20.1250.20">
    <property type="entry name" value="MFS general substrate transporter like domains"/>
    <property type="match status" value="2"/>
</dbReference>
<comment type="similarity">
    <text evidence="2">Belongs to the major facilitator superfamily. Organophosphate:Pi antiporter (OPA) (TC 2.A.1.4) family.</text>
</comment>
<accession>A0A9Q1HK48</accession>
<sequence length="429" mass="46730">MNSYTLWRNINFCLMFISYATLFLCRKSFSYLIPAIIAEENLEKSQLGIISSSLVVAYCFSKFSCGILSDKVQPRIFLTVGLIAVGLLNIQFACSYSVPVFAFTWFLNGLAQGCGWPPCTKLLKQWYHPTELGTWWAILSSSSNLAGVLGPLLLSGAAYQYGWRPVMMATGSICILSSALAYTFIKNSPQEIGEKPLEINGKQTTKSENNDKKATMKDVLRSPFLYIISVIFACSTVQAGAYHDWAQLFLIQDKGFSSTVGSGFTSAFNIGGTIGCMASGYITDKLVAMSAQRRLGSPRFPYLVLTSLCCFFSQYYMLRFTTPETSKLPLLVSAFIIGYCSYGAISLNGVLVVENSPVHLSGTSHALGALAGNVGQVIAGFPLSYVSSLYDWSVSFSLVLAANILHVLLLLVSTRISLVIGAQPSKKTD</sequence>
<feature type="transmembrane region" description="Helical" evidence="6">
    <location>
        <begin position="224"/>
        <end position="242"/>
    </location>
</feature>
<dbReference type="GO" id="GO:0005789">
    <property type="term" value="C:endoplasmic reticulum membrane"/>
    <property type="evidence" value="ECO:0007669"/>
    <property type="project" value="TreeGrafter"/>
</dbReference>
<feature type="transmembrane region" description="Helical" evidence="6">
    <location>
        <begin position="133"/>
        <end position="154"/>
    </location>
</feature>
<dbReference type="GO" id="GO:0061513">
    <property type="term" value="F:glucose 6-phosphate:phosphate antiporter activity"/>
    <property type="evidence" value="ECO:0007669"/>
    <property type="project" value="TreeGrafter"/>
</dbReference>
<name>A0A9Q1HK48_HOLLE</name>
<dbReference type="AlphaFoldDB" id="A0A9Q1HK48"/>
<reference evidence="8" key="1">
    <citation type="submission" date="2021-10" db="EMBL/GenBank/DDBJ databases">
        <title>Tropical sea cucumber genome reveals ecological adaptation and Cuvierian tubules defense mechanism.</title>
        <authorList>
            <person name="Chen T."/>
        </authorList>
    </citation>
    <scope>NUCLEOTIDE SEQUENCE</scope>
    <source>
        <strain evidence="8">Nanhai2018</strain>
        <tissue evidence="8">Muscle</tissue>
    </source>
</reference>
<feature type="transmembrane region" description="Helical" evidence="6">
    <location>
        <begin position="392"/>
        <end position="412"/>
    </location>
</feature>
<dbReference type="InterPro" id="IPR000849">
    <property type="entry name" value="Sugar_P_transporter"/>
</dbReference>
<keyword evidence="9" id="KW-1185">Reference proteome</keyword>
<keyword evidence="3 6" id="KW-0812">Transmembrane</keyword>
<evidence type="ECO:0000256" key="1">
    <source>
        <dbReference type="ARBA" id="ARBA00004127"/>
    </source>
</evidence>
<feature type="domain" description="Major facilitator superfamily (MFS) profile" evidence="7">
    <location>
        <begin position="1"/>
        <end position="418"/>
    </location>
</feature>
<organism evidence="8 9">
    <name type="scientific">Holothuria leucospilota</name>
    <name type="common">Black long sea cucumber</name>
    <name type="synonym">Mertensiothuria leucospilota</name>
    <dbReference type="NCBI Taxonomy" id="206669"/>
    <lineage>
        <taxon>Eukaryota</taxon>
        <taxon>Metazoa</taxon>
        <taxon>Echinodermata</taxon>
        <taxon>Eleutherozoa</taxon>
        <taxon>Echinozoa</taxon>
        <taxon>Holothuroidea</taxon>
        <taxon>Aspidochirotacea</taxon>
        <taxon>Aspidochirotida</taxon>
        <taxon>Holothuriidae</taxon>
        <taxon>Holothuria</taxon>
    </lineage>
</organism>
<feature type="transmembrane region" description="Helical" evidence="6">
    <location>
        <begin position="12"/>
        <end position="37"/>
    </location>
</feature>
<feature type="transmembrane region" description="Helical" evidence="6">
    <location>
        <begin position="49"/>
        <end position="69"/>
    </location>
</feature>
<feature type="transmembrane region" description="Helical" evidence="6">
    <location>
        <begin position="330"/>
        <end position="353"/>
    </location>
</feature>
<feature type="transmembrane region" description="Helical" evidence="6">
    <location>
        <begin position="76"/>
        <end position="98"/>
    </location>
</feature>
<feature type="transmembrane region" description="Helical" evidence="6">
    <location>
        <begin position="300"/>
        <end position="318"/>
    </location>
</feature>
<protein>
    <submittedName>
        <fullName evidence="8">Glucose-6-phosphate exchanger SLC37A4</fullName>
    </submittedName>
</protein>
<evidence type="ECO:0000259" key="7">
    <source>
        <dbReference type="PROSITE" id="PS50850"/>
    </source>
</evidence>
<evidence type="ECO:0000256" key="6">
    <source>
        <dbReference type="SAM" id="Phobius"/>
    </source>
</evidence>
<feature type="transmembrane region" description="Helical" evidence="6">
    <location>
        <begin position="365"/>
        <end position="386"/>
    </location>
</feature>
<gene>
    <name evidence="8" type="ORF">HOLleu_00143</name>
</gene>
<dbReference type="InterPro" id="IPR036259">
    <property type="entry name" value="MFS_trans_sf"/>
</dbReference>
<dbReference type="GO" id="GO:0035435">
    <property type="term" value="P:phosphate ion transmembrane transport"/>
    <property type="evidence" value="ECO:0007669"/>
    <property type="project" value="TreeGrafter"/>
</dbReference>
<evidence type="ECO:0000313" key="9">
    <source>
        <dbReference type="Proteomes" id="UP001152320"/>
    </source>
</evidence>
<dbReference type="PROSITE" id="PS50850">
    <property type="entry name" value="MFS"/>
    <property type="match status" value="1"/>
</dbReference>
<dbReference type="PANTHER" id="PTHR43826:SF3">
    <property type="entry name" value="GLUCOSE-6-PHOSPHATE EXCHANGER SLC37A4"/>
    <property type="match status" value="1"/>
</dbReference>
<proteinExistence type="inferred from homology"/>
<comment type="subcellular location">
    <subcellularLocation>
        <location evidence="1">Endomembrane system</location>
        <topology evidence="1">Multi-pass membrane protein</topology>
    </subcellularLocation>
</comment>
<evidence type="ECO:0000256" key="3">
    <source>
        <dbReference type="ARBA" id="ARBA00022692"/>
    </source>
</evidence>
<comment type="caution">
    <text evidence="8">The sequence shown here is derived from an EMBL/GenBank/DDBJ whole genome shotgun (WGS) entry which is preliminary data.</text>
</comment>
<dbReference type="OrthoDB" id="3639251at2759"/>
<evidence type="ECO:0000256" key="2">
    <source>
        <dbReference type="ARBA" id="ARBA00009598"/>
    </source>
</evidence>
<dbReference type="Proteomes" id="UP001152320">
    <property type="component" value="Chromosome 1"/>
</dbReference>
<dbReference type="PANTHER" id="PTHR43826">
    <property type="entry name" value="GLUCOSE-6-PHOSPHATE EXCHANGER SLC37A4"/>
    <property type="match status" value="1"/>
</dbReference>
<dbReference type="EMBL" id="JAIZAY010000001">
    <property type="protein sequence ID" value="KAJ8047998.1"/>
    <property type="molecule type" value="Genomic_DNA"/>
</dbReference>
<dbReference type="PIRSF" id="PIRSF002808">
    <property type="entry name" value="Hexose_phosphate_transp"/>
    <property type="match status" value="1"/>
</dbReference>
<dbReference type="SUPFAM" id="SSF103473">
    <property type="entry name" value="MFS general substrate transporter"/>
    <property type="match status" value="1"/>
</dbReference>
<dbReference type="InterPro" id="IPR011701">
    <property type="entry name" value="MFS"/>
</dbReference>